<accession>A0A9Q0S1E3</accession>
<reference evidence="2" key="1">
    <citation type="submission" date="2022-07" db="EMBL/GenBank/DDBJ databases">
        <authorList>
            <person name="Trinca V."/>
            <person name="Uliana J.V.C."/>
            <person name="Torres T.T."/>
            <person name="Ward R.J."/>
            <person name="Monesi N."/>
        </authorList>
    </citation>
    <scope>NUCLEOTIDE SEQUENCE</scope>
    <source>
        <strain evidence="2">HSMRA1968</strain>
        <tissue evidence="2">Whole embryos</tissue>
    </source>
</reference>
<keyword evidence="2" id="KW-0804">Transcription</keyword>
<keyword evidence="3" id="KW-1185">Reference proteome</keyword>
<dbReference type="PANTHER" id="PTHR12069:SF0">
    <property type="entry name" value="DNA-DIRECTED RNA POLYMERASE III SUBUNIT RPC5"/>
    <property type="match status" value="1"/>
</dbReference>
<dbReference type="GO" id="GO:0005666">
    <property type="term" value="C:RNA polymerase III complex"/>
    <property type="evidence" value="ECO:0007669"/>
    <property type="project" value="TreeGrafter"/>
</dbReference>
<dbReference type="InterPro" id="IPR006886">
    <property type="entry name" value="RNA_pol_III_Rpc5"/>
</dbReference>
<dbReference type="GO" id="GO:0042797">
    <property type="term" value="P:tRNA transcription by RNA polymerase III"/>
    <property type="evidence" value="ECO:0007669"/>
    <property type="project" value="TreeGrafter"/>
</dbReference>
<dbReference type="PANTHER" id="PTHR12069">
    <property type="entry name" value="DNA-DIRECTED RNA POLYMERASES III 80 KDA POLYPEPTIDE RNA POLYMERASE III SUBUNIT 5"/>
    <property type="match status" value="1"/>
</dbReference>
<dbReference type="Pfam" id="PF04801">
    <property type="entry name" value="RPC5"/>
    <property type="match status" value="1"/>
</dbReference>
<dbReference type="Proteomes" id="UP001151699">
    <property type="component" value="Chromosome B"/>
</dbReference>
<sequence length="467" mass="54425">MSHNLSDDDEIIEEIPIYISKTLSDQLYIFQYPNKKTDFNMDSSEVVKSCIKPLNQDVKIDFGLNTASVHYDAFKGERFAIEADGQRHNRNERPSYRNGTMDRQTYISTRPMDNVNKYVLGVLHKENNRNEIHAVPLTGIVQLRPSFSYFDKSDKRLKAEQKAENEADMDEEEATTVSVKFARQENDKFRKAREKSFNFLSQKFADEAWCETMWYPKDSHQAELERQKLFTAINQPSDHSLSLKNDEYLKSLIPPERSTVDIDSLVASPVISMAKLKQLPLMDQIRIILTDAKVVKFDHLVEILMEKSIDKTLTADKVLRTLRSIGLLVKGNWTVLSETLYPDGSVSAIHGVPAEFMRRGRDYVLYQFSKMDYVSRQKVILNTQLPPDEVHEILQTVAQLDRLKNKWHLLLPPDLQFEKNNQEIKQRQDNIWRAMEVKFQEMELDQKSQSKRSRRRSIREVKSDSVK</sequence>
<organism evidence="2 3">
    <name type="scientific">Pseudolycoriella hygida</name>
    <dbReference type="NCBI Taxonomy" id="35572"/>
    <lineage>
        <taxon>Eukaryota</taxon>
        <taxon>Metazoa</taxon>
        <taxon>Ecdysozoa</taxon>
        <taxon>Arthropoda</taxon>
        <taxon>Hexapoda</taxon>
        <taxon>Insecta</taxon>
        <taxon>Pterygota</taxon>
        <taxon>Neoptera</taxon>
        <taxon>Endopterygota</taxon>
        <taxon>Diptera</taxon>
        <taxon>Nematocera</taxon>
        <taxon>Sciaroidea</taxon>
        <taxon>Sciaridae</taxon>
        <taxon>Pseudolycoriella</taxon>
    </lineage>
</organism>
<comment type="caution">
    <text evidence="2">The sequence shown here is derived from an EMBL/GenBank/DDBJ whole genome shotgun (WGS) entry which is preliminary data.</text>
</comment>
<dbReference type="AlphaFoldDB" id="A0A9Q0S1E3"/>
<name>A0A9Q0S1E3_9DIPT</name>
<feature type="region of interest" description="Disordered" evidence="1">
    <location>
        <begin position="443"/>
        <end position="467"/>
    </location>
</feature>
<dbReference type="EMBL" id="WJQU01000002">
    <property type="protein sequence ID" value="KAJ6641862.1"/>
    <property type="molecule type" value="Genomic_DNA"/>
</dbReference>
<protein>
    <submittedName>
        <fullName evidence="2">DNA-directed RNA polymerase III subunit RPC5</fullName>
    </submittedName>
</protein>
<feature type="compositionally biased region" description="Basic and acidic residues" evidence="1">
    <location>
        <begin position="458"/>
        <end position="467"/>
    </location>
</feature>
<evidence type="ECO:0000256" key="1">
    <source>
        <dbReference type="SAM" id="MobiDB-lite"/>
    </source>
</evidence>
<evidence type="ECO:0000313" key="3">
    <source>
        <dbReference type="Proteomes" id="UP001151699"/>
    </source>
</evidence>
<dbReference type="OrthoDB" id="340681at2759"/>
<gene>
    <name evidence="2" type="primary">Polr3e</name>
    <name evidence="2" type="ORF">Bhyg_06807</name>
</gene>
<proteinExistence type="predicted"/>
<evidence type="ECO:0000313" key="2">
    <source>
        <dbReference type="EMBL" id="KAJ6641862.1"/>
    </source>
</evidence>
<keyword evidence="2" id="KW-0240">DNA-directed RNA polymerase</keyword>